<gene>
    <name evidence="3" type="ORF">C6P46_001654</name>
</gene>
<feature type="region of interest" description="Disordered" evidence="1">
    <location>
        <begin position="1442"/>
        <end position="1479"/>
    </location>
</feature>
<reference evidence="3 4" key="1">
    <citation type="submission" date="2020-11" db="EMBL/GenBank/DDBJ databases">
        <title>Kefir isolates.</title>
        <authorList>
            <person name="Marcisauskas S."/>
            <person name="Kim Y."/>
            <person name="Blasche S."/>
        </authorList>
    </citation>
    <scope>NUCLEOTIDE SEQUENCE [LARGE SCALE GENOMIC DNA]</scope>
    <source>
        <strain evidence="3 4">KR</strain>
    </source>
</reference>
<evidence type="ECO:0000259" key="2">
    <source>
        <dbReference type="PROSITE" id="PS50003"/>
    </source>
</evidence>
<dbReference type="CDD" id="cd00821">
    <property type="entry name" value="PH"/>
    <property type="match status" value="1"/>
</dbReference>
<dbReference type="SMART" id="SM00233">
    <property type="entry name" value="PH"/>
    <property type="match status" value="1"/>
</dbReference>
<feature type="region of interest" description="Disordered" evidence="1">
    <location>
        <begin position="994"/>
        <end position="1039"/>
    </location>
</feature>
<feature type="compositionally biased region" description="Low complexity" evidence="1">
    <location>
        <begin position="1"/>
        <end position="14"/>
    </location>
</feature>
<dbReference type="PROSITE" id="PS50003">
    <property type="entry name" value="PH_DOMAIN"/>
    <property type="match status" value="1"/>
</dbReference>
<feature type="domain" description="PH" evidence="2">
    <location>
        <begin position="529"/>
        <end position="630"/>
    </location>
</feature>
<evidence type="ECO:0000313" key="3">
    <source>
        <dbReference type="EMBL" id="KAG0654446.1"/>
    </source>
</evidence>
<accession>A0A9P6VUX9</accession>
<name>A0A9P6VUX9_RHOMI</name>
<feature type="compositionally biased region" description="Low complexity" evidence="1">
    <location>
        <begin position="414"/>
        <end position="430"/>
    </location>
</feature>
<keyword evidence="4" id="KW-1185">Reference proteome</keyword>
<feature type="compositionally biased region" description="Basic and acidic residues" evidence="1">
    <location>
        <begin position="497"/>
        <end position="508"/>
    </location>
</feature>
<feature type="compositionally biased region" description="Low complexity" evidence="1">
    <location>
        <begin position="684"/>
        <end position="694"/>
    </location>
</feature>
<feature type="compositionally biased region" description="Low complexity" evidence="1">
    <location>
        <begin position="1028"/>
        <end position="1039"/>
    </location>
</feature>
<feature type="compositionally biased region" description="Polar residues" evidence="1">
    <location>
        <begin position="385"/>
        <end position="395"/>
    </location>
</feature>
<dbReference type="Proteomes" id="UP000777482">
    <property type="component" value="Unassembled WGS sequence"/>
</dbReference>
<feature type="region of interest" description="Disordered" evidence="1">
    <location>
        <begin position="1216"/>
        <end position="1238"/>
    </location>
</feature>
<proteinExistence type="predicted"/>
<dbReference type="InterPro" id="IPR011993">
    <property type="entry name" value="PH-like_dom_sf"/>
</dbReference>
<feature type="region of interest" description="Disordered" evidence="1">
    <location>
        <begin position="81"/>
        <end position="430"/>
    </location>
</feature>
<feature type="compositionally biased region" description="Polar residues" evidence="1">
    <location>
        <begin position="1452"/>
        <end position="1467"/>
    </location>
</feature>
<evidence type="ECO:0000256" key="1">
    <source>
        <dbReference type="SAM" id="MobiDB-lite"/>
    </source>
</evidence>
<dbReference type="OrthoDB" id="2507336at2759"/>
<organism evidence="3 4">
    <name type="scientific">Rhodotorula mucilaginosa</name>
    <name type="common">Yeast</name>
    <name type="synonym">Rhodotorula rubra</name>
    <dbReference type="NCBI Taxonomy" id="5537"/>
    <lineage>
        <taxon>Eukaryota</taxon>
        <taxon>Fungi</taxon>
        <taxon>Dikarya</taxon>
        <taxon>Basidiomycota</taxon>
        <taxon>Pucciniomycotina</taxon>
        <taxon>Microbotryomycetes</taxon>
        <taxon>Sporidiobolales</taxon>
        <taxon>Sporidiobolaceae</taxon>
        <taxon>Rhodotorula</taxon>
    </lineage>
</organism>
<dbReference type="InterPro" id="IPR001849">
    <property type="entry name" value="PH_domain"/>
</dbReference>
<feature type="compositionally biased region" description="Acidic residues" evidence="1">
    <location>
        <begin position="1228"/>
        <end position="1238"/>
    </location>
</feature>
<dbReference type="EMBL" id="PUHQ01000149">
    <property type="protein sequence ID" value="KAG0654446.1"/>
    <property type="molecule type" value="Genomic_DNA"/>
</dbReference>
<feature type="compositionally biased region" description="Polar residues" evidence="1">
    <location>
        <begin position="309"/>
        <end position="320"/>
    </location>
</feature>
<feature type="compositionally biased region" description="Low complexity" evidence="1">
    <location>
        <begin position="152"/>
        <end position="182"/>
    </location>
</feature>
<protein>
    <recommendedName>
        <fullName evidence="2">PH domain-containing protein</fullName>
    </recommendedName>
</protein>
<feature type="region of interest" description="Disordered" evidence="1">
    <location>
        <begin position="1"/>
        <end position="66"/>
    </location>
</feature>
<dbReference type="Gene3D" id="2.30.29.30">
    <property type="entry name" value="Pleckstrin-homology domain (PH domain)/Phosphotyrosine-binding domain (PTB)"/>
    <property type="match status" value="1"/>
</dbReference>
<feature type="region of interest" description="Disordered" evidence="1">
    <location>
        <begin position="673"/>
        <end position="744"/>
    </location>
</feature>
<feature type="compositionally biased region" description="Basic and acidic residues" evidence="1">
    <location>
        <begin position="708"/>
        <end position="720"/>
    </location>
</feature>
<feature type="region of interest" description="Disordered" evidence="1">
    <location>
        <begin position="942"/>
        <end position="976"/>
    </location>
</feature>
<dbReference type="SUPFAM" id="SSF50729">
    <property type="entry name" value="PH domain-like"/>
    <property type="match status" value="1"/>
</dbReference>
<evidence type="ECO:0000313" key="4">
    <source>
        <dbReference type="Proteomes" id="UP000777482"/>
    </source>
</evidence>
<sequence length="1479" mass="159297">MDASDSPSQSSPRSTRSDLVRSFTTSSDTSASERVAALREARALRRRQREADADSPAEEAGNGVDAGAFKRSTVACAEVTPAVTSAVPASTATPRLRIQSTSDRSYSPSLSSTPSKSKSSETATTETTSGDANRRIEQEMVTPPTDSRADHASSPISSAPTTPTPATKRSSSPSPSPASSVSIAGGLLERLKAQRAARVSTETVHPPRHLASASELGGSTAPASPKWEPNGAGVSLATDAPSSSEIQRRDRSPPAGQHDTPFARPEAMLNASPPRPTSGVCSSVLSSPDGEEFDHAFHPLSDVMEQSERSSLSTWQTQLGESGLNHRAPASQLDAQSNRSLHFPPSTTNPWTRSSRREERNGTTQALAAAREGQRIDATARLTGRSESSASSIFSDTAGDAARRAESAFEQSHAAGAAAAPSTNGRVSPVRRVSPEVARRGAMFGLVRSSSPPLAPVPLFSTIHTASAHRSPDGEGAESTSDALPSPPCASSPRSLSTDHEHLREARPADTSTYGIRASRPVSMAPDRPIKHEGALLAFEEGTKPIRRYCVLTEEALEYRPTDQSGLVERSIAFKTVDCVEVEYEPSVQAEHLALRPFAVRLSDGRRLLFATEKPAERLRWLSELKSLIPTPHFSTARGVGNPHRFAVTATSDWSLTPPGSFFSETRGTVRSWTRDNARPHPSLPLSAAPSVPSITQQPWRQAAGEDDSARKLLDLDRSSTRSSAMRRLERSETPPPLPPKTARYLAHSPIPGPFSRERMPRATFGRDSTASTPVPSSSLLEELRELLAVLEVDDLRKKAKSSRYQRLRERLGAFKERLASDKSSTMSPHDAHLAEKVEYLMAANDTLLRKQELLESALGDKARVLEAEERELSRRVDACLRELAQAGRPSRERSVLGLPRQADTATLTTRAGVYSASERAAWDADLERFKDEAVEAKKMLDASAHHASSPGGVPDRQRETANRRPQSYPAIPIAQNASRDPVGLFAEDDLLSGARTLPPRDPFAASGVVQAPTPRPPPLRADSIPRPRVVASSATSPPSVRSWAASDISRVERTLRMVLESFEAQSALAEQQAHQNRISQVVGELAKWVAEDRSIRDLQFRELVHAIESVIERIGELPGHISAPNDASGYSPPPPAPLNLPTVDTDSESLTGQDEGAAGLNTIAHSSQPRKCGGIINPQSSFARAQAQAGEKQESGVKGPRMPVFRLWGAPDPVARQTAQRDHSDGADAEQEGDETIGADAVRPVMEALKHDARLGQALEAIAAGSGEDIDPAAISMAVLEILATMREIAKKQDSLEAKEAAEKARNHGLTDREKAELETKRAEIARIETRTLMSEERTARINEMVAKLAERTDKTDRLLQEIAKNVQDGKKTRLDPALSEEVKKLLSGVRTGVDEHVKDFRGQLTTEIQRMFKEVGKLRDEKKALQSDIADLLAFQAKHGGKVPAAAAPSETSTLSATSPKSGMPTTGFFGPRSPAP</sequence>
<feature type="compositionally biased region" description="Polar residues" evidence="1">
    <location>
        <begin position="333"/>
        <end position="353"/>
    </location>
</feature>
<comment type="caution">
    <text evidence="3">The sequence shown here is derived from an EMBL/GenBank/DDBJ whole genome shotgun (WGS) entry which is preliminary data.</text>
</comment>
<feature type="compositionally biased region" description="Low complexity" evidence="1">
    <location>
        <begin position="81"/>
        <end position="129"/>
    </location>
</feature>
<feature type="region of interest" description="Disordered" evidence="1">
    <location>
        <begin position="467"/>
        <end position="516"/>
    </location>
</feature>